<dbReference type="Pfam" id="PF07715">
    <property type="entry name" value="Plug"/>
    <property type="match status" value="1"/>
</dbReference>
<dbReference type="Gene3D" id="2.170.130.10">
    <property type="entry name" value="TonB-dependent receptor, plug domain"/>
    <property type="match status" value="1"/>
</dbReference>
<name>A0ABV0FM39_9GAMM</name>
<keyword evidence="5" id="KW-0732">Signal</keyword>
<evidence type="ECO:0000313" key="8">
    <source>
        <dbReference type="EMBL" id="MEO3681039.1"/>
    </source>
</evidence>
<evidence type="ECO:0000256" key="5">
    <source>
        <dbReference type="SAM" id="SignalP"/>
    </source>
</evidence>
<dbReference type="InterPro" id="IPR036942">
    <property type="entry name" value="Beta-barrel_TonB_sf"/>
</dbReference>
<dbReference type="RefSeq" id="WP_273057988.1">
    <property type="nucleotide sequence ID" value="NZ_JAACRJ010000008.1"/>
</dbReference>
<keyword evidence="3" id="KW-0998">Cell outer membrane</keyword>
<gene>
    <name evidence="8" type="ORF">ABHN84_01880</name>
</gene>
<dbReference type="PANTHER" id="PTHR40980">
    <property type="entry name" value="PLUG DOMAIN-CONTAINING PROTEIN"/>
    <property type="match status" value="1"/>
</dbReference>
<evidence type="ECO:0000256" key="4">
    <source>
        <dbReference type="RuleBase" id="RU003357"/>
    </source>
</evidence>
<reference evidence="8 9" key="1">
    <citation type="submission" date="2024-05" db="EMBL/GenBank/DDBJ databases">
        <title>Genome sequencing of Marine Estuary Bacteria, Shewanella vesiculosa and S. baltica, and Pseudomonas syringae.</title>
        <authorList>
            <person name="Gurung A."/>
            <person name="Maclea K.S."/>
        </authorList>
    </citation>
    <scope>NUCLEOTIDE SEQUENCE [LARGE SCALE GENOMIC DNA]</scope>
    <source>
        <strain evidence="8 9">1A</strain>
    </source>
</reference>
<keyword evidence="8" id="KW-0675">Receptor</keyword>
<dbReference type="InterPro" id="IPR037066">
    <property type="entry name" value="Plug_dom_sf"/>
</dbReference>
<evidence type="ECO:0000313" key="9">
    <source>
        <dbReference type="Proteomes" id="UP001477278"/>
    </source>
</evidence>
<comment type="subcellular location">
    <subcellularLocation>
        <location evidence="1 4">Cell outer membrane</location>
    </subcellularLocation>
</comment>
<feature type="signal peptide" evidence="5">
    <location>
        <begin position="1"/>
        <end position="29"/>
    </location>
</feature>
<dbReference type="Proteomes" id="UP001477278">
    <property type="component" value="Unassembled WGS sequence"/>
</dbReference>
<evidence type="ECO:0000259" key="6">
    <source>
        <dbReference type="Pfam" id="PF00593"/>
    </source>
</evidence>
<evidence type="ECO:0000256" key="3">
    <source>
        <dbReference type="ARBA" id="ARBA00023237"/>
    </source>
</evidence>
<comment type="caution">
    <text evidence="8">The sequence shown here is derived from an EMBL/GenBank/DDBJ whole genome shotgun (WGS) entry which is preliminary data.</text>
</comment>
<dbReference type="InterPro" id="IPR000531">
    <property type="entry name" value="Beta-barrel_TonB"/>
</dbReference>
<feature type="chain" id="PRO_5047300372" evidence="5">
    <location>
        <begin position="30"/>
        <end position="996"/>
    </location>
</feature>
<dbReference type="Gene3D" id="2.40.170.20">
    <property type="entry name" value="TonB-dependent receptor, beta-barrel domain"/>
    <property type="match status" value="1"/>
</dbReference>
<dbReference type="Pfam" id="PF00593">
    <property type="entry name" value="TonB_dep_Rec_b-barrel"/>
    <property type="match status" value="1"/>
</dbReference>
<keyword evidence="9" id="KW-1185">Reference proteome</keyword>
<organism evidence="8 9">
    <name type="scientific">Shewanella vesiculosa</name>
    <dbReference type="NCBI Taxonomy" id="518738"/>
    <lineage>
        <taxon>Bacteria</taxon>
        <taxon>Pseudomonadati</taxon>
        <taxon>Pseudomonadota</taxon>
        <taxon>Gammaproteobacteria</taxon>
        <taxon>Alteromonadales</taxon>
        <taxon>Shewanellaceae</taxon>
        <taxon>Shewanella</taxon>
    </lineage>
</organism>
<evidence type="ECO:0000256" key="1">
    <source>
        <dbReference type="ARBA" id="ARBA00004442"/>
    </source>
</evidence>
<comment type="similarity">
    <text evidence="4">Belongs to the TonB-dependent receptor family.</text>
</comment>
<dbReference type="InterPro" id="IPR010104">
    <property type="entry name" value="TonB_rcpt_bac"/>
</dbReference>
<feature type="domain" description="TonB-dependent receptor-like beta-barrel" evidence="6">
    <location>
        <begin position="497"/>
        <end position="963"/>
    </location>
</feature>
<proteinExistence type="inferred from homology"/>
<evidence type="ECO:0000256" key="2">
    <source>
        <dbReference type="ARBA" id="ARBA00023136"/>
    </source>
</evidence>
<dbReference type="GeneID" id="90571171"/>
<protein>
    <submittedName>
        <fullName evidence="8">TonB-dependent receptor</fullName>
    </submittedName>
</protein>
<dbReference type="SUPFAM" id="SSF56935">
    <property type="entry name" value="Porins"/>
    <property type="match status" value="1"/>
</dbReference>
<evidence type="ECO:0000259" key="7">
    <source>
        <dbReference type="Pfam" id="PF07715"/>
    </source>
</evidence>
<dbReference type="InterPro" id="IPR012910">
    <property type="entry name" value="Plug_dom"/>
</dbReference>
<feature type="domain" description="TonB-dependent receptor plug" evidence="7">
    <location>
        <begin position="105"/>
        <end position="201"/>
    </location>
</feature>
<sequence>MLKSKPSLLSLALVAAGVSVMFMPHIAMANDDVNPLEQPSAAKQSIEVNKPATTADDANASELVATSAVVSLAASDEPIERIAVKGYSRSLIDSLNSKRFSDTVSEQLSADDLGALPDVSMADALTRLPGISAVRTGGQAAEINIRGMSGGFVFSTLNGREQVSTSGSRSIEFDQYPSELISSAAVYKSPKASLIEGGVAGTVELQTVSPLSIDKDYSFVINARGMHNDRASEVFGAEEYGSRLSFSYQGKFLEDTLGIAVGYARLEQPSVATQFIGLAYNDSKELDGLANDTNGPVDNPDFEYISEGFEMQHLGGVETRNGYMGAIEWAPVDNFVVKADAFMSRFDSESFARGFRAKLGGRNASVANPVYDGNSVIGGTFNRTSKSYTRVEIVNDDNQDFDEVNSFGVNADWQVTDKLNVNLDVSLSSAKSDFRNGLLWSNVAVDANADTPIFDENVSISYLLNGLDLPDIGFNQAEAFSDVDRVMVSKYGIYPFVNEDEMKAYRVDFKYDLETDIISSVEFGARYSDRTYSNNRSVFEYGNDGAFSKSEPPLKLTEDMTTVVDWQGDFSYFPSYLAIDLDAALNAWFPDGIPQPVQTWGNADGVVDPQGYTTNYSWTVLQSGEVYEKVISAYVMANINTEIGGMPVTGNIGVRMVDTDQSATMLQNVDGDINLGAQNITDSIGIINQNYVSTVQGISYTDYLPSINLNFKITDDSQIRVAAAKVMSRPPINRLAGDISASVSDDGKINGSSTNNPFLMPFYADQYDLSYEYYFDEGAFVAAVFYKNIDSFIDTIAIENFDFQANGFNVPDYIVDEISGEQIATTNGTYTTAVNNAKGGYIRGLELAYTQVFASLPDAWSGLGFNASYSYTESEVQSITSLGGETTTQDLPGLSNNVVSATLFYSYEGFETRVSARFRDEFVSEQVAINEQVVNFDAETVIDYQASYQVNDGLGLLFQVNNLTDEPTKSYFGNQNKTGTLQYFGREFYLGFTYAM</sequence>
<keyword evidence="4" id="KW-0798">TonB box</keyword>
<dbReference type="PANTHER" id="PTHR40980:SF3">
    <property type="entry name" value="TONB-DEPENDENT RECEPTOR-LIKE BETA-BARREL DOMAIN-CONTAINING PROTEIN"/>
    <property type="match status" value="1"/>
</dbReference>
<dbReference type="NCBIfam" id="TIGR01782">
    <property type="entry name" value="TonB-Xanth-Caul"/>
    <property type="match status" value="1"/>
</dbReference>
<keyword evidence="2 4" id="KW-0472">Membrane</keyword>
<accession>A0ABV0FM39</accession>
<dbReference type="EMBL" id="JBDPZN010000001">
    <property type="protein sequence ID" value="MEO3681039.1"/>
    <property type="molecule type" value="Genomic_DNA"/>
</dbReference>